<organism evidence="2 3">
    <name type="scientific">Pichia membranifaciens NRRL Y-2026</name>
    <dbReference type="NCBI Taxonomy" id="763406"/>
    <lineage>
        <taxon>Eukaryota</taxon>
        <taxon>Fungi</taxon>
        <taxon>Dikarya</taxon>
        <taxon>Ascomycota</taxon>
        <taxon>Saccharomycotina</taxon>
        <taxon>Pichiomycetes</taxon>
        <taxon>Pichiales</taxon>
        <taxon>Pichiaceae</taxon>
        <taxon>Pichia</taxon>
    </lineage>
</organism>
<accession>A0A1E3NQR0</accession>
<evidence type="ECO:0000313" key="3">
    <source>
        <dbReference type="Proteomes" id="UP000094455"/>
    </source>
</evidence>
<proteinExistence type="predicted"/>
<name>A0A1E3NQR0_9ASCO</name>
<dbReference type="Proteomes" id="UP000094455">
    <property type="component" value="Unassembled WGS sequence"/>
</dbReference>
<evidence type="ECO:0000313" key="2">
    <source>
        <dbReference type="EMBL" id="ODQ48382.1"/>
    </source>
</evidence>
<dbReference type="GeneID" id="30181675"/>
<dbReference type="RefSeq" id="XP_019019495.1">
    <property type="nucleotide sequence ID" value="XM_019164988.1"/>
</dbReference>
<dbReference type="EMBL" id="KV454001">
    <property type="protein sequence ID" value="ODQ48382.1"/>
    <property type="molecule type" value="Genomic_DNA"/>
</dbReference>
<reference evidence="2 3" key="1">
    <citation type="journal article" date="2016" name="Proc. Natl. Acad. Sci. U.S.A.">
        <title>Comparative genomics of biotechnologically important yeasts.</title>
        <authorList>
            <person name="Riley R."/>
            <person name="Haridas S."/>
            <person name="Wolfe K.H."/>
            <person name="Lopes M.R."/>
            <person name="Hittinger C.T."/>
            <person name="Goeker M."/>
            <person name="Salamov A.A."/>
            <person name="Wisecaver J.H."/>
            <person name="Long T.M."/>
            <person name="Calvey C.H."/>
            <person name="Aerts A.L."/>
            <person name="Barry K.W."/>
            <person name="Choi C."/>
            <person name="Clum A."/>
            <person name="Coughlan A.Y."/>
            <person name="Deshpande S."/>
            <person name="Douglass A.P."/>
            <person name="Hanson S.J."/>
            <person name="Klenk H.-P."/>
            <person name="LaButti K.M."/>
            <person name="Lapidus A."/>
            <person name="Lindquist E.A."/>
            <person name="Lipzen A.M."/>
            <person name="Meier-Kolthoff J.P."/>
            <person name="Ohm R.A."/>
            <person name="Otillar R.P."/>
            <person name="Pangilinan J.L."/>
            <person name="Peng Y."/>
            <person name="Rokas A."/>
            <person name="Rosa C.A."/>
            <person name="Scheuner C."/>
            <person name="Sibirny A.A."/>
            <person name="Slot J.C."/>
            <person name="Stielow J.B."/>
            <person name="Sun H."/>
            <person name="Kurtzman C.P."/>
            <person name="Blackwell M."/>
            <person name="Grigoriev I.V."/>
            <person name="Jeffries T.W."/>
        </authorList>
    </citation>
    <scope>NUCLEOTIDE SEQUENCE [LARGE SCALE GENOMIC DNA]</scope>
    <source>
        <strain evidence="2 3">NRRL Y-2026</strain>
    </source>
</reference>
<keyword evidence="3" id="KW-1185">Reference proteome</keyword>
<protein>
    <submittedName>
        <fullName evidence="2">Uncharacterized protein</fullName>
    </submittedName>
</protein>
<sequence>MAWPAEAGDPRGPLLYCRRVVATPTLPGREARAAARLLRERLSPRTEGPVGRHGLNGARGKGGRRKNHVCVGEKCNAFCGVGL</sequence>
<gene>
    <name evidence="2" type="ORF">PICMEDRAFT_81414</name>
</gene>
<evidence type="ECO:0000256" key="1">
    <source>
        <dbReference type="SAM" id="MobiDB-lite"/>
    </source>
</evidence>
<dbReference type="AlphaFoldDB" id="A0A1E3NQR0"/>
<feature type="region of interest" description="Disordered" evidence="1">
    <location>
        <begin position="40"/>
        <end position="66"/>
    </location>
</feature>